<organism evidence="3 4">
    <name type="scientific">Staphylococcus kloosii</name>
    <dbReference type="NCBI Taxonomy" id="29384"/>
    <lineage>
        <taxon>Bacteria</taxon>
        <taxon>Bacillati</taxon>
        <taxon>Bacillota</taxon>
        <taxon>Bacilli</taxon>
        <taxon>Bacillales</taxon>
        <taxon>Staphylococcaceae</taxon>
        <taxon>Staphylococcus</taxon>
    </lineage>
</organism>
<keyword evidence="1" id="KW-0560">Oxidoreductase</keyword>
<gene>
    <name evidence="3" type="ORF">K8V85_10860</name>
</gene>
<dbReference type="PANTHER" id="PTHR14239:SF10">
    <property type="entry name" value="REDUCTASE"/>
    <property type="match status" value="1"/>
</dbReference>
<dbReference type="InterPro" id="IPR036291">
    <property type="entry name" value="NAD(P)-bd_dom_sf"/>
</dbReference>
<dbReference type="InterPro" id="IPR051267">
    <property type="entry name" value="STEAP_metalloreductase"/>
</dbReference>
<evidence type="ECO:0000259" key="2">
    <source>
        <dbReference type="Pfam" id="PF03807"/>
    </source>
</evidence>
<dbReference type="SUPFAM" id="SSF51735">
    <property type="entry name" value="NAD(P)-binding Rossmann-fold domains"/>
    <property type="match status" value="1"/>
</dbReference>
<dbReference type="AlphaFoldDB" id="A0A921GZM6"/>
<dbReference type="Gene3D" id="3.40.50.720">
    <property type="entry name" value="NAD(P)-binding Rossmann-like Domain"/>
    <property type="match status" value="1"/>
</dbReference>
<protein>
    <submittedName>
        <fullName evidence="3">NAD(P)-binding domain-containing protein</fullName>
    </submittedName>
</protein>
<name>A0A921GZM6_9STAP</name>
<feature type="domain" description="Pyrroline-5-carboxylate reductase catalytic N-terminal" evidence="2">
    <location>
        <begin position="16"/>
        <end position="104"/>
    </location>
</feature>
<reference evidence="3" key="2">
    <citation type="submission" date="2021-09" db="EMBL/GenBank/DDBJ databases">
        <authorList>
            <person name="Gilroy R."/>
        </authorList>
    </citation>
    <scope>NUCLEOTIDE SEQUENCE</scope>
    <source>
        <strain evidence="3">CHK149-3286</strain>
    </source>
</reference>
<accession>A0A921GZM6</accession>
<evidence type="ECO:0000313" key="4">
    <source>
        <dbReference type="Proteomes" id="UP000706163"/>
    </source>
</evidence>
<dbReference type="InterPro" id="IPR028939">
    <property type="entry name" value="P5C_Rdtase_cat_N"/>
</dbReference>
<proteinExistence type="predicted"/>
<comment type="caution">
    <text evidence="3">The sequence shown here is derived from an EMBL/GenBank/DDBJ whole genome shotgun (WGS) entry which is preliminary data.</text>
</comment>
<reference evidence="3" key="1">
    <citation type="journal article" date="2021" name="PeerJ">
        <title>Extensive microbial diversity within the chicken gut microbiome revealed by metagenomics and culture.</title>
        <authorList>
            <person name="Gilroy R."/>
            <person name="Ravi A."/>
            <person name="Getino M."/>
            <person name="Pursley I."/>
            <person name="Horton D.L."/>
            <person name="Alikhan N.F."/>
            <person name="Baker D."/>
            <person name="Gharbi K."/>
            <person name="Hall N."/>
            <person name="Watson M."/>
            <person name="Adriaenssens E.M."/>
            <person name="Foster-Nyarko E."/>
            <person name="Jarju S."/>
            <person name="Secka A."/>
            <person name="Antonio M."/>
            <person name="Oren A."/>
            <person name="Chaudhuri R.R."/>
            <person name="La Ragione R."/>
            <person name="Hildebrand F."/>
            <person name="Pallen M.J."/>
        </authorList>
    </citation>
    <scope>NUCLEOTIDE SEQUENCE</scope>
    <source>
        <strain evidence="3">CHK149-3286</strain>
    </source>
</reference>
<dbReference type="GO" id="GO:0016491">
    <property type="term" value="F:oxidoreductase activity"/>
    <property type="evidence" value="ECO:0007669"/>
    <property type="project" value="UniProtKB-KW"/>
</dbReference>
<evidence type="ECO:0000313" key="3">
    <source>
        <dbReference type="EMBL" id="HJF68802.1"/>
    </source>
</evidence>
<dbReference type="EMBL" id="DYVT01000124">
    <property type="protein sequence ID" value="HJF68802.1"/>
    <property type="molecule type" value="Genomic_DNA"/>
</dbReference>
<dbReference type="Proteomes" id="UP000706163">
    <property type="component" value="Unassembled WGS sequence"/>
</dbReference>
<sequence length="258" mass="28945">MNNKLKQLSERDDIMKLGIIGVGNIGSILSEKLYEAGHQVKVADARSIEHLEGKPYSGKAVEISEVIKDIDILIISIPIAAIPNIKPIIQKVDDSVPIIDTSNYYPARDKKITAIENGMTESVWVSKQLDRNIVKAFNNLLAYTLKHKGKSEKTHGRVATTVAGNSETQKNKVKNIINQLGFDYVDTGNLENSWRQQPGTPAYCTELTEEELKLALEQADKDKAPKRRDKILELAILNKDKTLSHEERIDLNRKIYNS</sequence>
<evidence type="ECO:0000256" key="1">
    <source>
        <dbReference type="ARBA" id="ARBA00023002"/>
    </source>
</evidence>
<dbReference type="Pfam" id="PF03807">
    <property type="entry name" value="F420_oxidored"/>
    <property type="match status" value="1"/>
</dbReference>
<dbReference type="PANTHER" id="PTHR14239">
    <property type="entry name" value="DUDULIN-RELATED"/>
    <property type="match status" value="1"/>
</dbReference>